<evidence type="ECO:0000256" key="2">
    <source>
        <dbReference type="ARBA" id="ARBA00023186"/>
    </source>
</evidence>
<dbReference type="GO" id="GO:0015979">
    <property type="term" value="P:photosynthesis"/>
    <property type="evidence" value="ECO:0007669"/>
    <property type="project" value="UniProtKB-KW"/>
</dbReference>
<dbReference type="GO" id="GO:0015977">
    <property type="term" value="P:carbon fixation"/>
    <property type="evidence" value="ECO:0007669"/>
    <property type="project" value="UniProtKB-KW"/>
</dbReference>
<name>A0AAD5DPH9_9CHLO</name>
<dbReference type="AlphaFoldDB" id="A0AAD5DPH9"/>
<dbReference type="PANTHER" id="PTHR33791:SF1">
    <property type="entry name" value="RUBISCO CHAPERONE RBCX"/>
    <property type="match status" value="1"/>
</dbReference>
<accession>A0AAD5DPH9</accession>
<reference evidence="4" key="1">
    <citation type="submission" date="2020-11" db="EMBL/GenBank/DDBJ databases">
        <title>Chlorella ohadii genome sequencing and assembly.</title>
        <authorList>
            <person name="Murik O."/>
            <person name="Treves H."/>
            <person name="Kedem I."/>
            <person name="Shotland Y."/>
            <person name="Kaplan A."/>
        </authorList>
    </citation>
    <scope>NUCLEOTIDE SEQUENCE</scope>
    <source>
        <strain evidence="4">1</strain>
    </source>
</reference>
<dbReference type="EMBL" id="JADXDR010000075">
    <property type="protein sequence ID" value="KAI7840716.1"/>
    <property type="molecule type" value="Genomic_DNA"/>
</dbReference>
<dbReference type="Proteomes" id="UP001205105">
    <property type="component" value="Unassembled WGS sequence"/>
</dbReference>
<dbReference type="SUPFAM" id="SSF158615">
    <property type="entry name" value="RbcX-like"/>
    <property type="match status" value="1"/>
</dbReference>
<evidence type="ECO:0000256" key="1">
    <source>
        <dbReference type="ARBA" id="ARBA00022531"/>
    </source>
</evidence>
<comment type="caution">
    <text evidence="4">The sequence shown here is derived from an EMBL/GenBank/DDBJ whole genome shotgun (WGS) entry which is preliminary data.</text>
</comment>
<evidence type="ECO:0000256" key="3">
    <source>
        <dbReference type="ARBA" id="ARBA00023300"/>
    </source>
</evidence>
<dbReference type="InterPro" id="IPR038052">
    <property type="entry name" value="Chaperonin_RbcX_sf"/>
</dbReference>
<sequence>MSTVQCATWAAASARQAAAGQRQQRNGLRQAAPPPSRQQQAALRSLVLMQSGMYVPSDSFGGQSPERRAAQSLQTFFTFVACKIVESQLQGIGRGDLGAYNAAGMMTLRRFMQEESMRDADAWLSKLMVADELLALRIIEVRTAYAKEDFEWDNLRRVALEGLEQGNTQLLRQHASRRYTAMLERAGELED</sequence>
<proteinExistence type="predicted"/>
<evidence type="ECO:0000313" key="4">
    <source>
        <dbReference type="EMBL" id="KAI7840716.1"/>
    </source>
</evidence>
<dbReference type="Gene3D" id="1.10.1200.210">
    <property type="entry name" value="Chaperonin-like RbcX"/>
    <property type="match status" value="1"/>
</dbReference>
<organism evidence="4 5">
    <name type="scientific">Chlorella ohadii</name>
    <dbReference type="NCBI Taxonomy" id="2649997"/>
    <lineage>
        <taxon>Eukaryota</taxon>
        <taxon>Viridiplantae</taxon>
        <taxon>Chlorophyta</taxon>
        <taxon>core chlorophytes</taxon>
        <taxon>Trebouxiophyceae</taxon>
        <taxon>Chlorellales</taxon>
        <taxon>Chlorellaceae</taxon>
        <taxon>Chlorella clade</taxon>
        <taxon>Chlorella</taxon>
    </lineage>
</organism>
<dbReference type="GO" id="GO:0044183">
    <property type="term" value="F:protein folding chaperone"/>
    <property type="evidence" value="ECO:0007669"/>
    <property type="project" value="InterPro"/>
</dbReference>
<protein>
    <submittedName>
        <fullName evidence="4">Uncharacterized protein</fullName>
    </submittedName>
</protein>
<dbReference type="InterPro" id="IPR003435">
    <property type="entry name" value="Chaperonin_RcbX"/>
</dbReference>
<keyword evidence="1" id="KW-0602">Photosynthesis</keyword>
<keyword evidence="5" id="KW-1185">Reference proteome</keyword>
<dbReference type="PANTHER" id="PTHR33791">
    <property type="entry name" value="CHAPERONIN-LIKE RBCX PROTEIN 1, CHLOROPLASTIC"/>
    <property type="match status" value="1"/>
</dbReference>
<dbReference type="Pfam" id="PF02341">
    <property type="entry name" value="RbcX"/>
    <property type="match status" value="1"/>
</dbReference>
<keyword evidence="2" id="KW-0143">Chaperone</keyword>
<gene>
    <name evidence="4" type="ORF">COHA_005532</name>
</gene>
<keyword evidence="3" id="KW-0120">Carbon dioxide fixation</keyword>
<dbReference type="GO" id="GO:0110102">
    <property type="term" value="P:ribulose bisphosphate carboxylase complex assembly"/>
    <property type="evidence" value="ECO:0007669"/>
    <property type="project" value="InterPro"/>
</dbReference>
<evidence type="ECO:0000313" key="5">
    <source>
        <dbReference type="Proteomes" id="UP001205105"/>
    </source>
</evidence>